<proteinExistence type="predicted"/>
<keyword evidence="1" id="KW-0472">Membrane</keyword>
<comment type="caution">
    <text evidence="2">The sequence shown here is derived from an EMBL/GenBank/DDBJ whole genome shotgun (WGS) entry which is preliminary data.</text>
</comment>
<dbReference type="RefSeq" id="WP_057632209.1">
    <property type="nucleotide sequence ID" value="NZ_LDJI01000006.1"/>
</dbReference>
<accession>A0A0R0CHE5</accession>
<reference evidence="2 3" key="1">
    <citation type="submission" date="2015-05" db="EMBL/GenBank/DDBJ databases">
        <title>Genome sequencing and analysis of members of genus Stenotrophomonas.</title>
        <authorList>
            <person name="Patil P.P."/>
            <person name="Midha S."/>
            <person name="Patil P.B."/>
        </authorList>
    </citation>
    <scope>NUCLEOTIDE SEQUENCE [LARGE SCALE GENOMIC DNA]</scope>
    <source>
        <strain evidence="2 3">DSM 18929</strain>
    </source>
</reference>
<evidence type="ECO:0000256" key="1">
    <source>
        <dbReference type="SAM" id="Phobius"/>
    </source>
</evidence>
<dbReference type="Proteomes" id="UP000050864">
    <property type="component" value="Unassembled WGS sequence"/>
</dbReference>
<keyword evidence="1" id="KW-0812">Transmembrane</keyword>
<evidence type="ECO:0000313" key="3">
    <source>
        <dbReference type="Proteomes" id="UP000050864"/>
    </source>
</evidence>
<keyword evidence="3" id="KW-1185">Reference proteome</keyword>
<sequence>MANPPLQDEEVVSIDDTANEVGGVVDISPSDKARLTMAYLVLAGVAILLVLSWASLMFIPDNRQVQAQAFFDFVRAFGPPLITLVLGYYFRDSQS</sequence>
<feature type="transmembrane region" description="Helical" evidence="1">
    <location>
        <begin position="37"/>
        <end position="58"/>
    </location>
</feature>
<feature type="transmembrane region" description="Helical" evidence="1">
    <location>
        <begin position="70"/>
        <end position="90"/>
    </location>
</feature>
<organism evidence="2 3">
    <name type="scientific">Stenotrophomonas humi</name>
    <dbReference type="NCBI Taxonomy" id="405444"/>
    <lineage>
        <taxon>Bacteria</taxon>
        <taxon>Pseudomonadati</taxon>
        <taxon>Pseudomonadota</taxon>
        <taxon>Gammaproteobacteria</taxon>
        <taxon>Lysobacterales</taxon>
        <taxon>Lysobacteraceae</taxon>
        <taxon>Stenotrophomonas</taxon>
    </lineage>
</organism>
<gene>
    <name evidence="2" type="ORF">ABB26_03625</name>
</gene>
<dbReference type="OrthoDB" id="8563894at2"/>
<dbReference type="EMBL" id="LDJI01000006">
    <property type="protein sequence ID" value="KRG65642.1"/>
    <property type="molecule type" value="Genomic_DNA"/>
</dbReference>
<dbReference type="PATRIC" id="fig|405444.3.peg.3393"/>
<name>A0A0R0CHE5_9GAMM</name>
<dbReference type="AlphaFoldDB" id="A0A0R0CHE5"/>
<keyword evidence="1" id="KW-1133">Transmembrane helix</keyword>
<evidence type="ECO:0000313" key="2">
    <source>
        <dbReference type="EMBL" id="KRG65642.1"/>
    </source>
</evidence>
<evidence type="ECO:0008006" key="4">
    <source>
        <dbReference type="Google" id="ProtNLM"/>
    </source>
</evidence>
<protein>
    <recommendedName>
        <fullName evidence="4">Transmembrane protein</fullName>
    </recommendedName>
</protein>